<dbReference type="EMBL" id="FMSV02000528">
    <property type="protein sequence ID" value="SEH07264.1"/>
    <property type="molecule type" value="Genomic_DNA"/>
</dbReference>
<accession>A0A1H6FE20</accession>
<evidence type="ECO:0000256" key="1">
    <source>
        <dbReference type="SAM" id="Coils"/>
    </source>
</evidence>
<keyword evidence="1" id="KW-0175">Coiled coil</keyword>
<reference evidence="4 5" key="1">
    <citation type="submission" date="2016-10" db="EMBL/GenBank/DDBJ databases">
        <authorList>
            <person name="de Groot N.N."/>
        </authorList>
    </citation>
    <scope>NUCLEOTIDE SEQUENCE [LARGE SCALE GENOMIC DNA]</scope>
    <source>
        <strain evidence="4">MBHS1</strain>
    </source>
</reference>
<proteinExistence type="predicted"/>
<protein>
    <recommendedName>
        <fullName evidence="6">DUF4139 domain-containing protein</fullName>
    </recommendedName>
</protein>
<keyword evidence="5" id="KW-1185">Reference proteome</keyword>
<evidence type="ECO:0000259" key="2">
    <source>
        <dbReference type="Pfam" id="PF13598"/>
    </source>
</evidence>
<feature type="domain" description="DUF4139" evidence="2">
    <location>
        <begin position="218"/>
        <end position="537"/>
    </location>
</feature>
<sequence>MSKQTSASSAELIANGSQNFIRQVTVFSQRAHVSRRVNASATIGLNRFAIEVTAFEVDADSVQARVFGEGEILAVQYQRIPVPQIVQADLKALDAQERQLRQQKDTLKAKLSSVQRQQTFLDAVANFSSVEVPKEIQTNMPTIGHLQDLLQYLDDNAQTLLEREQSLKADIENLDKELGAVQQHLKQLRVNQTKKNQPEKTVIEVLFQSRQAQPVEIEASYVAGRASWLPIYKADVSASHDISLTLFAQIKQNTGENWSNSILKVSNAMPVTTGALPEIQSWILHESMAYLSESLDLEKTALCASAIEAGAAPMQAAAAMQRAPEAHFAQASSTDKGTHFEYELPNPVDLSSGARESLLPLRRYSPPGKFFHYTIPSEEALVYWVCRLLPDAGLPSGRLNIHFDGEYIGKTLFTEKRPGEDLLLNLGVERHIKVLREQLANQKTETFFSKVERHTFTRELGFNLIVENLKAEAVTVLVLDAIPVSDTDRYQVKEVTLNPQPDERDWQDKKGVMAWRLKLEPNQEQRIQQTYLVKYPKDNPPEGID</sequence>
<dbReference type="Pfam" id="PF13598">
    <property type="entry name" value="DUF4139"/>
    <property type="match status" value="1"/>
</dbReference>
<feature type="domain" description="DUF4140" evidence="3">
    <location>
        <begin position="24"/>
        <end position="121"/>
    </location>
</feature>
<dbReference type="Proteomes" id="UP000236724">
    <property type="component" value="Unassembled WGS sequence"/>
</dbReference>
<dbReference type="PANTHER" id="PTHR31005">
    <property type="entry name" value="DUF4139 DOMAIN-CONTAINING PROTEIN"/>
    <property type="match status" value="1"/>
</dbReference>
<feature type="coiled-coil region" evidence="1">
    <location>
        <begin position="157"/>
        <end position="191"/>
    </location>
</feature>
<dbReference type="InterPro" id="IPR011935">
    <property type="entry name" value="CHP02231"/>
</dbReference>
<gene>
    <name evidence="4" type="ORF">MBHS_03139</name>
</gene>
<dbReference type="InterPro" id="IPR037291">
    <property type="entry name" value="DUF4139"/>
</dbReference>
<dbReference type="RefSeq" id="WP_103920933.1">
    <property type="nucleotide sequence ID" value="NZ_FMSV02000528.1"/>
</dbReference>
<evidence type="ECO:0008006" key="6">
    <source>
        <dbReference type="Google" id="ProtNLM"/>
    </source>
</evidence>
<dbReference type="Pfam" id="PF13600">
    <property type="entry name" value="DUF4140"/>
    <property type="match status" value="1"/>
</dbReference>
<dbReference type="NCBIfam" id="TIGR02231">
    <property type="entry name" value="mucoidy inhibitor MuiA family protein"/>
    <property type="match status" value="1"/>
</dbReference>
<name>A0A1H6FE20_9GAMM</name>
<evidence type="ECO:0000313" key="4">
    <source>
        <dbReference type="EMBL" id="SEH07264.1"/>
    </source>
</evidence>
<dbReference type="OrthoDB" id="9777444at2"/>
<evidence type="ECO:0000259" key="3">
    <source>
        <dbReference type="Pfam" id="PF13600"/>
    </source>
</evidence>
<feature type="coiled-coil region" evidence="1">
    <location>
        <begin position="90"/>
        <end position="117"/>
    </location>
</feature>
<organism evidence="4 5">
    <name type="scientific">Candidatus Venteria ishoeyi</name>
    <dbReference type="NCBI Taxonomy" id="1899563"/>
    <lineage>
        <taxon>Bacteria</taxon>
        <taxon>Pseudomonadati</taxon>
        <taxon>Pseudomonadota</taxon>
        <taxon>Gammaproteobacteria</taxon>
        <taxon>Thiotrichales</taxon>
        <taxon>Thiotrichaceae</taxon>
        <taxon>Venteria</taxon>
    </lineage>
</organism>
<dbReference type="AlphaFoldDB" id="A0A1H6FE20"/>
<dbReference type="InterPro" id="IPR025554">
    <property type="entry name" value="DUF4140"/>
</dbReference>
<dbReference type="PANTHER" id="PTHR31005:SF8">
    <property type="entry name" value="DUF4139 DOMAIN-CONTAINING PROTEIN"/>
    <property type="match status" value="1"/>
</dbReference>
<evidence type="ECO:0000313" key="5">
    <source>
        <dbReference type="Proteomes" id="UP000236724"/>
    </source>
</evidence>